<dbReference type="PANTHER" id="PTHR11070:SF48">
    <property type="entry name" value="ATP-DEPENDENT HELICASE_NUCLEASE SUBUNIT A"/>
    <property type="match status" value="1"/>
</dbReference>
<keyword evidence="6" id="KW-0269">Exonuclease</keyword>
<evidence type="ECO:0000259" key="16">
    <source>
        <dbReference type="PROSITE" id="PS51198"/>
    </source>
</evidence>
<dbReference type="InterPro" id="IPR038726">
    <property type="entry name" value="PDDEXK_AddAB-type"/>
</dbReference>
<evidence type="ECO:0000256" key="1">
    <source>
        <dbReference type="ARBA" id="ARBA00022722"/>
    </source>
</evidence>
<dbReference type="GO" id="GO:0000725">
    <property type="term" value="P:recombinational repair"/>
    <property type="evidence" value="ECO:0007669"/>
    <property type="project" value="TreeGrafter"/>
</dbReference>
<dbReference type="GO" id="GO:0016887">
    <property type="term" value="F:ATP hydrolysis activity"/>
    <property type="evidence" value="ECO:0007669"/>
    <property type="project" value="RHEA"/>
</dbReference>
<keyword evidence="4 14" id="KW-0378">Hydrolase</keyword>
<keyword evidence="2 14" id="KW-0547">Nucleotide-binding</keyword>
<dbReference type="InterPro" id="IPR011335">
    <property type="entry name" value="Restrct_endonuc-II-like"/>
</dbReference>
<feature type="binding site" evidence="14">
    <location>
        <begin position="24"/>
        <end position="31"/>
    </location>
    <ligand>
        <name>ATP</name>
        <dbReference type="ChEBI" id="CHEBI:30616"/>
    </ligand>
</feature>
<dbReference type="SUPFAM" id="SSF52980">
    <property type="entry name" value="Restriction endonuclease-like"/>
    <property type="match status" value="1"/>
</dbReference>
<keyword evidence="7 14" id="KW-0067">ATP-binding</keyword>
<dbReference type="InterPro" id="IPR027417">
    <property type="entry name" value="P-loop_NTPase"/>
</dbReference>
<dbReference type="InterPro" id="IPR014016">
    <property type="entry name" value="UvrD-like_ATP-bd"/>
</dbReference>
<dbReference type="AlphaFoldDB" id="A0A0S2W544"/>
<evidence type="ECO:0000256" key="13">
    <source>
        <dbReference type="ARBA" id="ARBA00048988"/>
    </source>
</evidence>
<keyword evidence="9" id="KW-0234">DNA repair</keyword>
<dbReference type="Pfam" id="PF12705">
    <property type="entry name" value="PDDEXK_1"/>
    <property type="match status" value="1"/>
</dbReference>
<comment type="catalytic activity">
    <reaction evidence="13">
        <text>ATP + H2O = ADP + phosphate + H(+)</text>
        <dbReference type="Rhea" id="RHEA:13065"/>
        <dbReference type="ChEBI" id="CHEBI:15377"/>
        <dbReference type="ChEBI" id="CHEBI:15378"/>
        <dbReference type="ChEBI" id="CHEBI:30616"/>
        <dbReference type="ChEBI" id="CHEBI:43474"/>
        <dbReference type="ChEBI" id="CHEBI:456216"/>
        <dbReference type="EC" id="5.6.2.4"/>
    </reaction>
</comment>
<dbReference type="eggNOG" id="COG1074">
    <property type="taxonomic scope" value="Bacteria"/>
</dbReference>
<keyword evidence="5 14" id="KW-0347">Helicase</keyword>
<dbReference type="InterPro" id="IPR000212">
    <property type="entry name" value="DNA_helicase_UvrD/REP"/>
</dbReference>
<evidence type="ECO:0000256" key="2">
    <source>
        <dbReference type="ARBA" id="ARBA00022741"/>
    </source>
</evidence>
<dbReference type="GO" id="GO:0004527">
    <property type="term" value="F:exonuclease activity"/>
    <property type="evidence" value="ECO:0007669"/>
    <property type="project" value="UniProtKB-KW"/>
</dbReference>
<keyword evidence="19" id="KW-1185">Reference proteome</keyword>
<dbReference type="Pfam" id="PF00580">
    <property type="entry name" value="UvrD-helicase"/>
    <property type="match status" value="1"/>
</dbReference>
<dbReference type="STRING" id="1297617.IB211_01979c"/>
<evidence type="ECO:0000256" key="10">
    <source>
        <dbReference type="ARBA" id="ARBA00023235"/>
    </source>
</evidence>
<dbReference type="SUPFAM" id="SSF52540">
    <property type="entry name" value="P-loop containing nucleoside triphosphate hydrolases"/>
    <property type="match status" value="1"/>
</dbReference>
<evidence type="ECO:0000256" key="12">
    <source>
        <dbReference type="ARBA" id="ARBA00034808"/>
    </source>
</evidence>
<dbReference type="KEGG" id="ibu:IB211_01979c"/>
<keyword evidence="8" id="KW-0238">DNA-binding</keyword>
<dbReference type="Gene3D" id="3.40.50.300">
    <property type="entry name" value="P-loop containing nucleotide triphosphate hydrolases"/>
    <property type="match status" value="4"/>
</dbReference>
<dbReference type="GO" id="GO:0003677">
    <property type="term" value="F:DNA binding"/>
    <property type="evidence" value="ECO:0007669"/>
    <property type="project" value="UniProtKB-KW"/>
</dbReference>
<dbReference type="EC" id="5.6.2.4" evidence="12"/>
<keyword evidence="3" id="KW-0227">DNA damage</keyword>
<evidence type="ECO:0000256" key="4">
    <source>
        <dbReference type="ARBA" id="ARBA00022801"/>
    </source>
</evidence>
<dbReference type="CDD" id="cd17932">
    <property type="entry name" value="DEXQc_UvrD"/>
    <property type="match status" value="1"/>
</dbReference>
<organism evidence="18 19">
    <name type="scientific">Intestinimonas butyriciproducens</name>
    <dbReference type="NCBI Taxonomy" id="1297617"/>
    <lineage>
        <taxon>Bacteria</taxon>
        <taxon>Bacillati</taxon>
        <taxon>Bacillota</taxon>
        <taxon>Clostridia</taxon>
        <taxon>Eubacteriales</taxon>
        <taxon>Intestinimonas</taxon>
    </lineage>
</organism>
<evidence type="ECO:0000256" key="3">
    <source>
        <dbReference type="ARBA" id="ARBA00022763"/>
    </source>
</evidence>
<dbReference type="Gene3D" id="1.10.486.10">
    <property type="entry name" value="PCRA, domain 4"/>
    <property type="match status" value="1"/>
</dbReference>
<dbReference type="PATRIC" id="fig|1297617.4.peg.2043"/>
<reference evidence="19" key="2">
    <citation type="submission" date="2015-04" db="EMBL/GenBank/DDBJ databases">
        <title>A butyrogenic pathway from the amino acid lysine in a human gut commensal.</title>
        <authorList>
            <person name="de Vos W.M."/>
            <person name="Bui N.T.P."/>
            <person name="Plugge C.M."/>
            <person name="Ritari J."/>
        </authorList>
    </citation>
    <scope>NUCLEOTIDE SEQUENCE [LARGE SCALE GENOMIC DNA]</scope>
    <source>
        <strain evidence="19">AF211</strain>
    </source>
</reference>
<reference evidence="18 19" key="1">
    <citation type="journal article" date="2015" name="Nat. Commun.">
        <title>Production of butyrate from lysine and the Amadori product fructoselysine by a human gut commensal.</title>
        <authorList>
            <person name="Bui T.P."/>
            <person name="Ritari J."/>
            <person name="Boeren S."/>
            <person name="de Waard P."/>
            <person name="Plugge C.M."/>
            <person name="de Vos W.M."/>
        </authorList>
    </citation>
    <scope>NUCLEOTIDE SEQUENCE [LARGE SCALE GENOMIC DNA]</scope>
    <source>
        <strain evidence="18 19">AF211</strain>
    </source>
</reference>
<evidence type="ECO:0000259" key="17">
    <source>
        <dbReference type="PROSITE" id="PS51217"/>
    </source>
</evidence>
<feature type="region of interest" description="Disordered" evidence="15">
    <location>
        <begin position="989"/>
        <end position="1009"/>
    </location>
</feature>
<dbReference type="PROSITE" id="PS51217">
    <property type="entry name" value="UVRD_HELICASE_CTER"/>
    <property type="match status" value="1"/>
</dbReference>
<dbReference type="InterPro" id="IPR011604">
    <property type="entry name" value="PDDEXK-like_dom_sf"/>
</dbReference>
<dbReference type="Gene3D" id="3.90.320.10">
    <property type="match status" value="1"/>
</dbReference>
<evidence type="ECO:0000256" key="11">
    <source>
        <dbReference type="ARBA" id="ARBA00034617"/>
    </source>
</evidence>
<feature type="domain" description="UvrD-like helicase ATP-binding" evidence="16">
    <location>
        <begin position="3"/>
        <end position="470"/>
    </location>
</feature>
<dbReference type="PANTHER" id="PTHR11070">
    <property type="entry name" value="UVRD / RECB / PCRA DNA HELICASE FAMILY MEMBER"/>
    <property type="match status" value="1"/>
</dbReference>
<dbReference type="GO" id="GO:0043138">
    <property type="term" value="F:3'-5' DNA helicase activity"/>
    <property type="evidence" value="ECO:0007669"/>
    <property type="project" value="UniProtKB-EC"/>
</dbReference>
<dbReference type="GO" id="GO:0005524">
    <property type="term" value="F:ATP binding"/>
    <property type="evidence" value="ECO:0007669"/>
    <property type="project" value="UniProtKB-UniRule"/>
</dbReference>
<dbReference type="GO" id="GO:0006302">
    <property type="term" value="P:double-strand break repair"/>
    <property type="evidence" value="ECO:0007669"/>
    <property type="project" value="InterPro"/>
</dbReference>
<keyword evidence="1" id="KW-0540">Nuclease</keyword>
<name>A0A0S2W544_9FIRM</name>
<evidence type="ECO:0000256" key="14">
    <source>
        <dbReference type="PROSITE-ProRule" id="PRU00560"/>
    </source>
</evidence>
<evidence type="ECO:0000256" key="15">
    <source>
        <dbReference type="SAM" id="MobiDB-lite"/>
    </source>
</evidence>
<dbReference type="NCBIfam" id="TIGR02785">
    <property type="entry name" value="addA_Gpos"/>
    <property type="match status" value="1"/>
</dbReference>
<evidence type="ECO:0000256" key="6">
    <source>
        <dbReference type="ARBA" id="ARBA00022839"/>
    </source>
</evidence>
<keyword evidence="10" id="KW-0413">Isomerase</keyword>
<evidence type="ECO:0000256" key="9">
    <source>
        <dbReference type="ARBA" id="ARBA00023204"/>
    </source>
</evidence>
<evidence type="ECO:0000313" key="18">
    <source>
        <dbReference type="EMBL" id="ALP94370.1"/>
    </source>
</evidence>
<sequence>MGFPLTEEQRAAVEDCGGGLLVSAAAGSGKTRVLVERLLSRVEEEGLDIHRFLVITYTKAAAAELRGRIVEELAARLAERPGDRHLRRQATLVYQTQISTVHAFCAQLLRECGHLLDLDPDFRLCDESEAGVLMLQAMDDVLEQRYETVEPEGDFARLLDTVAAGRDDSRLVRIALDIYGKVQSHPAPGAWLAGQQRAFALEGVADAGETPWGALLLEQAERQAEYWQGQMMRALELAWGEEKLSKGYAPSLSATLEGLRAFREAAAQGWDRASERVAIPFPRLGAVRGCGDPAAQERIKAIREVCKKRMGKLAELFSEPSGRLLEDMRAVHPAVRGLFALVEDFSHAYTALKRERGLLDFSDLEHCAVRLLVGKDGLPTELADQWGARYAEVMVDEYQDTNEVQNAIFSAVSGQGKRLFMVGDVKQSIYRFRLADPTIFLEKYRSFRPAGEAAEGEPRRILLTRNFRSRPQVLEGANFLFQNVMSTEFGEMDYTGDEALYPGASFEEDGGDYRVELDALDLSQTGEEEGEKSPRDLLEARFAAGRIQTLLEEGFQVVDQNGGLRPVSAGDIVILLRSPGAVLHHYARALGERDIPWEADGGEDFLDSTEVSVALSYLQIIDNPRQDVPLISVLRSPLYGFSADRLAEIRANARDTDFYEALCRDEGRDTAAFLEELELLRDRAVDMSCHQLLWDLYDRVDLLGIFSAMGDSGTRRGNLLALSECARQFESSGHKGLFGFLSYLAHVRENGGRLTSPNPGGGGDGVRVLSIHKSKGLEFPVVFLCGLARRLNREDMQRPILFHPKLGVGPKGLDTERMVSFPTLARKAVASQLEREMMAEELRLLYVAMTRAREKLVLVCSLTGGARDLQRMAGDAGCPVEPQALLGMQAVSQWVLLPVLARPDADALRRAAGVEIPVTAEDCGPEWDIRWINGSGLAVEPPPCGAPPEEEADEDAGPGLEERLLWQYPFAGDVEIPSKLTATQLKGRDLDGEAAEETPQPPRPVRFGRPRFASEEMGLTPAQRGTALHLVMQFIDFSRTETVEQVAGEIRRLVERQMITPQQGEAVRPEKLTAFFSSAIGREVRASETLHREFKFSILVPAAGYYARASRGEEVLLQGVVDCWFETPEGITVLDFKTDRVDERTVGDRAEEYRPQLAAYSRALEEVTGRQVCRRVLWFFALDRAEEVPDASVPEAGNSKKQEKT</sequence>
<dbReference type="InterPro" id="IPR014017">
    <property type="entry name" value="DNA_helicase_UvrD-like_C"/>
</dbReference>
<feature type="domain" description="UvrD-like helicase C-terminal" evidence="17">
    <location>
        <begin position="498"/>
        <end position="776"/>
    </location>
</feature>
<evidence type="ECO:0000256" key="8">
    <source>
        <dbReference type="ARBA" id="ARBA00023125"/>
    </source>
</evidence>
<dbReference type="GO" id="GO:0005829">
    <property type="term" value="C:cytosol"/>
    <property type="evidence" value="ECO:0007669"/>
    <property type="project" value="TreeGrafter"/>
</dbReference>
<dbReference type="Pfam" id="PF13361">
    <property type="entry name" value="UvrD_C"/>
    <property type="match status" value="1"/>
</dbReference>
<accession>A0A0S2W544</accession>
<dbReference type="EMBL" id="CP011307">
    <property type="protein sequence ID" value="ALP94370.1"/>
    <property type="molecule type" value="Genomic_DNA"/>
</dbReference>
<evidence type="ECO:0000256" key="7">
    <source>
        <dbReference type="ARBA" id="ARBA00022840"/>
    </source>
</evidence>
<proteinExistence type="predicted"/>
<protein>
    <recommendedName>
        <fullName evidence="12">DNA 3'-5' helicase</fullName>
        <ecNumber evidence="12">5.6.2.4</ecNumber>
    </recommendedName>
</protein>
<comment type="catalytic activity">
    <reaction evidence="11">
        <text>Couples ATP hydrolysis with the unwinding of duplex DNA by translocating in the 3'-5' direction.</text>
        <dbReference type="EC" id="5.6.2.4"/>
    </reaction>
</comment>
<dbReference type="InterPro" id="IPR014152">
    <property type="entry name" value="AddA"/>
</dbReference>
<dbReference type="PROSITE" id="PS51198">
    <property type="entry name" value="UVRD_HELICASE_ATP_BIND"/>
    <property type="match status" value="1"/>
</dbReference>
<dbReference type="RefSeq" id="WP_058117921.1">
    <property type="nucleotide sequence ID" value="NZ_CP011307.1"/>
</dbReference>
<dbReference type="Proteomes" id="UP000064844">
    <property type="component" value="Chromosome"/>
</dbReference>
<dbReference type="GO" id="GO:0033202">
    <property type="term" value="C:DNA helicase complex"/>
    <property type="evidence" value="ECO:0007669"/>
    <property type="project" value="TreeGrafter"/>
</dbReference>
<gene>
    <name evidence="18" type="ORF">IB211_01979c</name>
</gene>
<evidence type="ECO:0000313" key="19">
    <source>
        <dbReference type="Proteomes" id="UP000064844"/>
    </source>
</evidence>
<evidence type="ECO:0000256" key="5">
    <source>
        <dbReference type="ARBA" id="ARBA00022806"/>
    </source>
</evidence>